<dbReference type="GO" id="GO:0070525">
    <property type="term" value="P:tRNA threonylcarbamoyladenosine metabolic process"/>
    <property type="evidence" value="ECO:0007669"/>
    <property type="project" value="TreeGrafter"/>
</dbReference>
<evidence type="ECO:0000313" key="4">
    <source>
        <dbReference type="Proteomes" id="UP001146793"/>
    </source>
</evidence>
<dbReference type="EMBL" id="JANTQA010000033">
    <property type="protein sequence ID" value="KAJ3437752.1"/>
    <property type="molecule type" value="Genomic_DNA"/>
</dbReference>
<comment type="caution">
    <text evidence="2">The sequence shown here is derived from an EMBL/GenBank/DDBJ whole genome shotgun (WGS) entry which is preliminary data.</text>
</comment>
<evidence type="ECO:0000313" key="5">
    <source>
        <dbReference type="Proteomes" id="UP001150062"/>
    </source>
</evidence>
<dbReference type="Proteomes" id="UP001150062">
    <property type="component" value="Unassembled WGS sequence"/>
</dbReference>
<dbReference type="PANTHER" id="PTHR31283">
    <property type="entry name" value="EKC/KEOPS COMPLEX SUBUNIT PCC1 FAMILY MEMBER"/>
    <property type="match status" value="1"/>
</dbReference>
<dbReference type="Pfam" id="PF09341">
    <property type="entry name" value="Pcc1"/>
    <property type="match status" value="1"/>
</dbReference>
<gene>
    <name evidence="2" type="ORF">M0812_16919</name>
    <name evidence="3" type="ORF">M0813_01659</name>
</gene>
<reference evidence="2" key="2">
    <citation type="submission" date="2022-08" db="EMBL/GenBank/DDBJ databases">
        <title>Novel sulphate-reducing endosymbionts in the free-living metamonad Anaeramoeba.</title>
        <authorList>
            <person name="Jerlstrom-Hultqvist J."/>
            <person name="Cepicka I."/>
            <person name="Gallot-Lavallee L."/>
            <person name="Salas-Leiva D."/>
            <person name="Curtis B.A."/>
            <person name="Zahonova K."/>
            <person name="Pipaliya S."/>
            <person name="Dacks J."/>
            <person name="Roger A.J."/>
        </authorList>
    </citation>
    <scope>NUCLEOTIDE SEQUENCE</scope>
    <source>
        <strain evidence="2">Busselton2</strain>
    </source>
</reference>
<organism evidence="2 4">
    <name type="scientific">Anaeramoeba flamelloides</name>
    <dbReference type="NCBI Taxonomy" id="1746091"/>
    <lineage>
        <taxon>Eukaryota</taxon>
        <taxon>Metamonada</taxon>
        <taxon>Anaeramoebidae</taxon>
        <taxon>Anaeramoeba</taxon>
    </lineage>
</organism>
<evidence type="ECO:0000313" key="2">
    <source>
        <dbReference type="EMBL" id="KAJ3437752.1"/>
    </source>
</evidence>
<protein>
    <submittedName>
        <fullName evidence="2">Uncharacterized protein</fullName>
    </submittedName>
</protein>
<evidence type="ECO:0000313" key="3">
    <source>
        <dbReference type="EMBL" id="KAJ6249063.1"/>
    </source>
</evidence>
<dbReference type="EMBL" id="JAOAOG010000102">
    <property type="protein sequence ID" value="KAJ6249063.1"/>
    <property type="molecule type" value="Genomic_DNA"/>
</dbReference>
<dbReference type="InterPro" id="IPR015419">
    <property type="entry name" value="CTAG/Pcc1"/>
</dbReference>
<reference evidence="3" key="1">
    <citation type="submission" date="2022-08" db="EMBL/GenBank/DDBJ databases">
        <title>Novel sulfate-reducing endosymbionts in the free-living metamonad Anaeramoeba.</title>
        <authorList>
            <person name="Jerlstrom-Hultqvist J."/>
            <person name="Cepicka I."/>
            <person name="Gallot-Lavallee L."/>
            <person name="Salas-Leiva D."/>
            <person name="Curtis B.A."/>
            <person name="Zahonova K."/>
            <person name="Pipaliya S."/>
            <person name="Dacks J."/>
            <person name="Roger A.J."/>
        </authorList>
    </citation>
    <scope>NUCLEOTIDE SEQUENCE</scope>
    <source>
        <strain evidence="3">Schooner1</strain>
    </source>
</reference>
<dbReference type="GO" id="GO:0000408">
    <property type="term" value="C:EKC/KEOPS complex"/>
    <property type="evidence" value="ECO:0007669"/>
    <property type="project" value="TreeGrafter"/>
</dbReference>
<sequence>MLHSILIFTDGGNKLFHKDFISQLENPRMISNLLRTIVGFSKQSTGMVASYIEMKKLSVTIVTDPDLQINCALFYDKEDGPEFGNIIGHLILESFKSEFREDNFTSIIQGKYNSFYSKIPEVVRRSVHPILTKLEHTRGIKTVLLIEKTTITYENKKIDQLGVAANISALDISGSDLMGYKADTLNFVTINGEDTILNISKIENAVLVVCSKKSVNSRVRIKAIEEAIGMLKKIYSILSNLDSSEIEQENIPNFSYTLSLKFPSKETATMVCKTLKVDDNRNENSTVGYQVDETTLIIKISAKTVKLLRAVIFSTMEFLTLSIRTLRSFPIFEEEKN</sequence>
<dbReference type="Gene3D" id="3.30.310.50">
    <property type="entry name" value="Alpha-D-phosphohexomutase, C-terminal domain"/>
    <property type="match status" value="1"/>
</dbReference>
<comment type="similarity">
    <text evidence="1">Belongs to the CTAG/PCC1 family.</text>
</comment>
<proteinExistence type="inferred from homology"/>
<evidence type="ECO:0000256" key="1">
    <source>
        <dbReference type="ARBA" id="ARBA00007073"/>
    </source>
</evidence>
<dbReference type="AlphaFoldDB" id="A0AAV7ZAD4"/>
<dbReference type="Proteomes" id="UP001146793">
    <property type="component" value="Unassembled WGS sequence"/>
</dbReference>
<accession>A0AAV7ZAD4</accession>
<name>A0AAV7ZAD4_9EUKA</name>
<dbReference type="PANTHER" id="PTHR31283:SF5">
    <property type="entry name" value="EKC_KEOPS COMPLEX SUBUNIT LAGE3"/>
    <property type="match status" value="1"/>
</dbReference>
<keyword evidence="5" id="KW-1185">Reference proteome</keyword>